<keyword evidence="1" id="KW-0175">Coiled coil</keyword>
<comment type="caution">
    <text evidence="3">The sequence shown here is derived from an EMBL/GenBank/DDBJ whole genome shotgun (WGS) entry which is preliminary data.</text>
</comment>
<sequence length="421" mass="46479">MENVRKGREEEDYSVCSCSGICNSCKNCSIKNFISMDEPKAMTVESDRQRADELAQRVAELEEHLKVVSLQRDKAEEAIADILAVLAKRGMSNSPEGFDSNSEPGGSEGNFVSSNASMVTKETSTNPKLTENESEAFLSSELECSSSTCQKLPCRSSGDSLENEKNKTYADLFRRRDNTNASNGYSARKIGKSCRRIRSIDELRNEGSNPENGAEQKENSSVSNETSQDYHLGITLRHQKHPIVHVDASTQDSDVTEEQYAAASSATEAIISDSQWKKPGAGFRKAPWISLPDTSTSNTLRRSGSETGNEEEHIWEIPFATAALFRLPTARTDPQNSEDRFPSTSTFHSSKAFSAGPLATETRRPFLYRMMNSASLPDQFHSSSARDAAAYPWLPSITLPAMEKWSARSSPGFDSSLRPHE</sequence>
<feature type="compositionally biased region" description="Polar residues" evidence="2">
    <location>
        <begin position="292"/>
        <end position="307"/>
    </location>
</feature>
<evidence type="ECO:0000313" key="3">
    <source>
        <dbReference type="EMBL" id="EPS69531.1"/>
    </source>
</evidence>
<feature type="region of interest" description="Disordered" evidence="2">
    <location>
        <begin position="91"/>
        <end position="129"/>
    </location>
</feature>
<evidence type="ECO:0000256" key="2">
    <source>
        <dbReference type="SAM" id="MobiDB-lite"/>
    </source>
</evidence>
<dbReference type="OrthoDB" id="1939754at2759"/>
<feature type="coiled-coil region" evidence="1">
    <location>
        <begin position="44"/>
        <end position="78"/>
    </location>
</feature>
<feature type="compositionally biased region" description="Polar residues" evidence="2">
    <location>
        <begin position="342"/>
        <end position="352"/>
    </location>
</feature>
<evidence type="ECO:0000313" key="4">
    <source>
        <dbReference type="Proteomes" id="UP000015453"/>
    </source>
</evidence>
<proteinExistence type="predicted"/>
<feature type="region of interest" description="Disordered" evidence="2">
    <location>
        <begin position="332"/>
        <end position="354"/>
    </location>
</feature>
<accession>S8CX22</accession>
<dbReference type="PANTHER" id="PTHR33701">
    <property type="entry name" value="TRANSMEMBRANE PROTEIN"/>
    <property type="match status" value="1"/>
</dbReference>
<evidence type="ECO:0000256" key="1">
    <source>
        <dbReference type="SAM" id="Coils"/>
    </source>
</evidence>
<dbReference type="PANTHER" id="PTHR33701:SF3">
    <property type="entry name" value="TRANSCRIPTIONAL REGULATOR ATRX"/>
    <property type="match status" value="1"/>
</dbReference>
<name>S8CX22_9LAMI</name>
<keyword evidence="4" id="KW-1185">Reference proteome</keyword>
<dbReference type="Proteomes" id="UP000015453">
    <property type="component" value="Unassembled WGS sequence"/>
</dbReference>
<gene>
    <name evidence="3" type="ORF">M569_05235</name>
</gene>
<reference evidence="3 4" key="1">
    <citation type="journal article" date="2013" name="BMC Genomics">
        <title>The miniature genome of a carnivorous plant Genlisea aurea contains a low number of genes and short non-coding sequences.</title>
        <authorList>
            <person name="Leushkin E.V."/>
            <person name="Sutormin R.A."/>
            <person name="Nabieva E.R."/>
            <person name="Penin A.A."/>
            <person name="Kondrashov A.S."/>
            <person name="Logacheva M.D."/>
        </authorList>
    </citation>
    <scope>NUCLEOTIDE SEQUENCE [LARGE SCALE GENOMIC DNA]</scope>
</reference>
<feature type="region of interest" description="Disordered" evidence="2">
    <location>
        <begin position="287"/>
        <end position="310"/>
    </location>
</feature>
<protein>
    <submittedName>
        <fullName evidence="3">Uncharacterized protein</fullName>
    </submittedName>
</protein>
<dbReference type="AlphaFoldDB" id="S8CX22"/>
<feature type="region of interest" description="Disordered" evidence="2">
    <location>
        <begin position="202"/>
        <end position="227"/>
    </location>
</feature>
<dbReference type="EMBL" id="AUSU01002081">
    <property type="protein sequence ID" value="EPS69531.1"/>
    <property type="molecule type" value="Genomic_DNA"/>
</dbReference>
<organism evidence="3 4">
    <name type="scientific">Genlisea aurea</name>
    <dbReference type="NCBI Taxonomy" id="192259"/>
    <lineage>
        <taxon>Eukaryota</taxon>
        <taxon>Viridiplantae</taxon>
        <taxon>Streptophyta</taxon>
        <taxon>Embryophyta</taxon>
        <taxon>Tracheophyta</taxon>
        <taxon>Spermatophyta</taxon>
        <taxon>Magnoliopsida</taxon>
        <taxon>eudicotyledons</taxon>
        <taxon>Gunneridae</taxon>
        <taxon>Pentapetalae</taxon>
        <taxon>asterids</taxon>
        <taxon>lamiids</taxon>
        <taxon>Lamiales</taxon>
        <taxon>Lentibulariaceae</taxon>
        <taxon>Genlisea</taxon>
    </lineage>
</organism>